<feature type="transmembrane region" description="Helical" evidence="6">
    <location>
        <begin position="388"/>
        <end position="408"/>
    </location>
</feature>
<dbReference type="GO" id="GO:0016020">
    <property type="term" value="C:membrane"/>
    <property type="evidence" value="ECO:0007669"/>
    <property type="project" value="UniProtKB-SubCell"/>
</dbReference>
<dbReference type="GeneID" id="73469513"/>
<feature type="transmembrane region" description="Helical" evidence="6">
    <location>
        <begin position="54"/>
        <end position="77"/>
    </location>
</feature>
<feature type="transmembrane region" description="Helical" evidence="6">
    <location>
        <begin position="83"/>
        <end position="102"/>
    </location>
</feature>
<evidence type="ECO:0000256" key="2">
    <source>
        <dbReference type="ARBA" id="ARBA00022448"/>
    </source>
</evidence>
<feature type="transmembrane region" description="Helical" evidence="6">
    <location>
        <begin position="336"/>
        <end position="357"/>
    </location>
</feature>
<feature type="transmembrane region" description="Helical" evidence="6">
    <location>
        <begin position="414"/>
        <end position="436"/>
    </location>
</feature>
<dbReference type="GO" id="GO:0015101">
    <property type="term" value="F:organic cation transmembrane transporter activity"/>
    <property type="evidence" value="ECO:0007669"/>
    <property type="project" value="UniProtKB-ARBA"/>
</dbReference>
<evidence type="ECO:0000313" key="7">
    <source>
        <dbReference type="EMBL" id="KAG7663765.1"/>
    </source>
</evidence>
<feature type="transmembrane region" description="Helical" evidence="6">
    <location>
        <begin position="176"/>
        <end position="193"/>
    </location>
</feature>
<feature type="transmembrane region" description="Helical" evidence="6">
    <location>
        <begin position="130"/>
        <end position="156"/>
    </location>
</feature>
<sequence length="534" mass="59012">MSDKSVDDKIVIDHSFEQTSFPDNEKKIDDYEDTSSKINHEGGTLKRNFSTYSIICIGFGLTNSWLGISSSLVAGISSGGPMLTIYGILIVAAISYCVAVTLGEMSSAIPSAGGQYVWTRVLAPKKYSSFLAYICGSMSWAGAIFTSASMSVALAYQVMGFWQLTHPEHVVQKWELFVLYEIITLVLFVFNTYGKALPALGNGTLYISLFSYTVILITVLVCSRGRYQSAEFVFVQFENNTGWKSSGIAFIVGLINPAWSFSCLDSVTHLSEETSKPRTDIPKAVLSTVTIGFVTAFTYSIAMFYCINNLDDIINSNTGMPILDIFYQALRNKHGALALGSLVFLTATGCTIACHTWQTRICWSFARDNGLPLSKYLAIVDPNLGIPLNAHIFSMLFVALCGLIFLATDAGFNSMIVGTITLILGSYLVFCFCLLYRGRNNIKHGPFWCGKFGLFCNIVTICYGFFALIFFSFPMTMPVTGDTMNYFAVVLAIYVIWALGYWWFPIKSWGCKHKFAGGRQGEEIEFPDVCLTDI</sequence>
<reference evidence="7 8" key="1">
    <citation type="journal article" date="2021" name="DNA Res.">
        <title>Genome analysis of Candida subhashii reveals its hybrid nature and dual mitochondrial genome conformations.</title>
        <authorList>
            <person name="Mixao V."/>
            <person name="Hegedusova E."/>
            <person name="Saus E."/>
            <person name="Pryszcz L.P."/>
            <person name="Cillingova A."/>
            <person name="Nosek J."/>
            <person name="Gabaldon T."/>
        </authorList>
    </citation>
    <scope>NUCLEOTIDE SEQUENCE [LARGE SCALE GENOMIC DNA]</scope>
    <source>
        <strain evidence="7 8">CBS 10753</strain>
    </source>
</reference>
<organism evidence="7 8">
    <name type="scientific">[Candida] subhashii</name>
    <dbReference type="NCBI Taxonomy" id="561895"/>
    <lineage>
        <taxon>Eukaryota</taxon>
        <taxon>Fungi</taxon>
        <taxon>Dikarya</taxon>
        <taxon>Ascomycota</taxon>
        <taxon>Saccharomycotina</taxon>
        <taxon>Pichiomycetes</taxon>
        <taxon>Debaryomycetaceae</taxon>
        <taxon>Spathaspora</taxon>
    </lineage>
</organism>
<dbReference type="InterPro" id="IPR002293">
    <property type="entry name" value="AA/rel_permease1"/>
</dbReference>
<feature type="transmembrane region" description="Helical" evidence="6">
    <location>
        <begin position="205"/>
        <end position="227"/>
    </location>
</feature>
<feature type="transmembrane region" description="Helical" evidence="6">
    <location>
        <begin position="485"/>
        <end position="504"/>
    </location>
</feature>
<feature type="transmembrane region" description="Helical" evidence="6">
    <location>
        <begin position="448"/>
        <end position="473"/>
    </location>
</feature>
<dbReference type="PROSITE" id="PS00218">
    <property type="entry name" value="AMINO_ACID_PERMEASE_1"/>
    <property type="match status" value="1"/>
</dbReference>
<dbReference type="PANTHER" id="PTHR45649:SF7">
    <property type="entry name" value="CHOLINE TRANSPORT PROTEIN"/>
    <property type="match status" value="1"/>
</dbReference>
<comment type="caution">
    <text evidence="7">The sequence shown here is derived from an EMBL/GenBank/DDBJ whole genome shotgun (WGS) entry which is preliminary data.</text>
</comment>
<keyword evidence="8" id="KW-1185">Reference proteome</keyword>
<evidence type="ECO:0000256" key="4">
    <source>
        <dbReference type="ARBA" id="ARBA00022989"/>
    </source>
</evidence>
<name>A0A8J5QNR8_9ASCO</name>
<proteinExistence type="predicted"/>
<dbReference type="InterPro" id="IPR004840">
    <property type="entry name" value="Amino_acid_permease_CS"/>
</dbReference>
<feature type="transmembrane region" description="Helical" evidence="6">
    <location>
        <begin position="284"/>
        <end position="305"/>
    </location>
</feature>
<dbReference type="AlphaFoldDB" id="A0A8J5QNR8"/>
<gene>
    <name evidence="7" type="ORF">J8A68_002712</name>
</gene>
<protein>
    <submittedName>
        <fullName evidence="7">HNM1</fullName>
    </submittedName>
</protein>
<keyword evidence="3 6" id="KW-0812">Transmembrane</keyword>
<evidence type="ECO:0000256" key="6">
    <source>
        <dbReference type="SAM" id="Phobius"/>
    </source>
</evidence>
<dbReference type="Proteomes" id="UP000694255">
    <property type="component" value="Unassembled WGS sequence"/>
</dbReference>
<evidence type="ECO:0000256" key="1">
    <source>
        <dbReference type="ARBA" id="ARBA00004141"/>
    </source>
</evidence>
<evidence type="ECO:0000313" key="8">
    <source>
        <dbReference type="Proteomes" id="UP000694255"/>
    </source>
</evidence>
<evidence type="ECO:0000256" key="5">
    <source>
        <dbReference type="ARBA" id="ARBA00023136"/>
    </source>
</evidence>
<dbReference type="OrthoDB" id="2417308at2759"/>
<evidence type="ECO:0000256" key="3">
    <source>
        <dbReference type="ARBA" id="ARBA00022692"/>
    </source>
</evidence>
<dbReference type="PIRSF" id="PIRSF006060">
    <property type="entry name" value="AA_transporter"/>
    <property type="match status" value="1"/>
</dbReference>
<dbReference type="RefSeq" id="XP_049263997.1">
    <property type="nucleotide sequence ID" value="XM_049406491.1"/>
</dbReference>
<keyword evidence="2" id="KW-0813">Transport</keyword>
<dbReference type="EMBL" id="JAGSYN010000118">
    <property type="protein sequence ID" value="KAG7663765.1"/>
    <property type="molecule type" value="Genomic_DNA"/>
</dbReference>
<feature type="transmembrane region" description="Helical" evidence="6">
    <location>
        <begin position="247"/>
        <end position="264"/>
    </location>
</feature>
<dbReference type="PANTHER" id="PTHR45649">
    <property type="entry name" value="AMINO-ACID PERMEASE BAT1"/>
    <property type="match status" value="1"/>
</dbReference>
<accession>A0A8J5QNR8</accession>
<dbReference type="FunFam" id="1.20.1740.10:FF:000046">
    <property type="entry name" value="Amino-acid permease, putative"/>
    <property type="match status" value="1"/>
</dbReference>
<dbReference type="Pfam" id="PF13520">
    <property type="entry name" value="AA_permease_2"/>
    <property type="match status" value="1"/>
</dbReference>
<comment type="subcellular location">
    <subcellularLocation>
        <location evidence="1">Membrane</location>
        <topology evidence="1">Multi-pass membrane protein</topology>
    </subcellularLocation>
</comment>
<dbReference type="GO" id="GO:0006865">
    <property type="term" value="P:amino acid transport"/>
    <property type="evidence" value="ECO:0007669"/>
    <property type="project" value="InterPro"/>
</dbReference>
<keyword evidence="4 6" id="KW-1133">Transmembrane helix</keyword>
<keyword evidence="5 6" id="KW-0472">Membrane</keyword>